<keyword evidence="2" id="KW-1185">Reference proteome</keyword>
<evidence type="ECO:0000313" key="2">
    <source>
        <dbReference type="Proteomes" id="UP001620514"/>
    </source>
</evidence>
<dbReference type="Proteomes" id="UP001620514">
    <property type="component" value="Unassembled WGS sequence"/>
</dbReference>
<gene>
    <name evidence="1" type="ORF">ABH943_008571</name>
</gene>
<name>A0ABW8N3P8_9BURK</name>
<sequence>MTNGVSLLNALTAADLCVHGDLVARPFDSAQWFNFYLVHKDTMKGNRAVTDVLEIAKNCARQTCQETDCAAAFLVH</sequence>
<organism evidence="1 2">
    <name type="scientific">Caballeronia udeis</name>
    <dbReference type="NCBI Taxonomy" id="1232866"/>
    <lineage>
        <taxon>Bacteria</taxon>
        <taxon>Pseudomonadati</taxon>
        <taxon>Pseudomonadota</taxon>
        <taxon>Betaproteobacteria</taxon>
        <taxon>Burkholderiales</taxon>
        <taxon>Burkholderiaceae</taxon>
        <taxon>Caballeronia</taxon>
    </lineage>
</organism>
<accession>A0ABW8N3P8</accession>
<protein>
    <recommendedName>
        <fullName evidence="3">LysR family transcriptional regulator</fullName>
    </recommendedName>
</protein>
<dbReference type="EMBL" id="JBIYDN010000053">
    <property type="protein sequence ID" value="MFK4448527.1"/>
    <property type="molecule type" value="Genomic_DNA"/>
</dbReference>
<evidence type="ECO:0008006" key="3">
    <source>
        <dbReference type="Google" id="ProtNLM"/>
    </source>
</evidence>
<dbReference type="RefSeq" id="WP_404614894.1">
    <property type="nucleotide sequence ID" value="NZ_JBIYDN010000053.1"/>
</dbReference>
<proteinExistence type="predicted"/>
<evidence type="ECO:0000313" key="1">
    <source>
        <dbReference type="EMBL" id="MFK4448527.1"/>
    </source>
</evidence>
<reference evidence="1 2" key="1">
    <citation type="submission" date="2024-11" db="EMBL/GenBank/DDBJ databases">
        <title>Using genomics to understand microbial adaptation to soil warming.</title>
        <authorList>
            <person name="Deangelis K.M. PhD."/>
        </authorList>
    </citation>
    <scope>NUCLEOTIDE SEQUENCE [LARGE SCALE GENOMIC DNA]</scope>
    <source>
        <strain evidence="1 2">GAS97</strain>
    </source>
</reference>
<comment type="caution">
    <text evidence="1">The sequence shown here is derived from an EMBL/GenBank/DDBJ whole genome shotgun (WGS) entry which is preliminary data.</text>
</comment>